<feature type="domain" description="NAD(P)-binding" evidence="2">
    <location>
        <begin position="7"/>
        <end position="209"/>
    </location>
</feature>
<dbReference type="InterPro" id="IPR036291">
    <property type="entry name" value="NAD(P)-bd_dom_sf"/>
</dbReference>
<keyword evidence="4" id="KW-1185">Reference proteome</keyword>
<reference evidence="3" key="1">
    <citation type="submission" date="2022-08" db="EMBL/GenBank/DDBJ databases">
        <authorList>
            <consortium name="DOE Joint Genome Institute"/>
            <person name="Min B."/>
            <person name="Riley R."/>
            <person name="Sierra-Patev S."/>
            <person name="Naranjo-Ortiz M."/>
            <person name="Looney B."/>
            <person name="Konkel Z."/>
            <person name="Slot J.C."/>
            <person name="Sakamoto Y."/>
            <person name="Steenwyk J.L."/>
            <person name="Rokas A."/>
            <person name="Carro J."/>
            <person name="Camarero S."/>
            <person name="Ferreira P."/>
            <person name="Molpeceres G."/>
            <person name="Ruiz-Duenas F.J."/>
            <person name="Serrano A."/>
            <person name="Henrissat B."/>
            <person name="Drula E."/>
            <person name="Hughes K.W."/>
            <person name="Mata J.L."/>
            <person name="Ishikawa N.K."/>
            <person name="Vargas-Isla R."/>
            <person name="Ushijima S."/>
            <person name="Smith C.A."/>
            <person name="Ahrendt S."/>
            <person name="Andreopoulos W."/>
            <person name="He G."/>
            <person name="Labutti K."/>
            <person name="Lipzen A."/>
            <person name="Ng V."/>
            <person name="Sandor L."/>
            <person name="Barry K."/>
            <person name="Martinez A.T."/>
            <person name="Xiao Y."/>
            <person name="Gibbons J.G."/>
            <person name="Terashima K."/>
            <person name="Hibbett D.S."/>
            <person name="Grigoriev I.V."/>
        </authorList>
    </citation>
    <scope>NUCLEOTIDE SEQUENCE</scope>
    <source>
        <strain evidence="3">TFB10827</strain>
    </source>
</reference>
<dbReference type="InterPro" id="IPR016040">
    <property type="entry name" value="NAD(P)-bd_dom"/>
</dbReference>
<gene>
    <name evidence="3" type="ORF">F5050DRAFT_1580378</name>
</gene>
<dbReference type="Gene3D" id="3.40.50.720">
    <property type="entry name" value="NAD(P)-binding Rossmann-like Domain"/>
    <property type="match status" value="1"/>
</dbReference>
<dbReference type="Proteomes" id="UP001163828">
    <property type="component" value="Unassembled WGS sequence"/>
</dbReference>
<dbReference type="EMBL" id="MU790913">
    <property type="protein sequence ID" value="KAJ3992022.1"/>
    <property type="molecule type" value="Genomic_DNA"/>
</dbReference>
<comment type="caution">
    <text evidence="3">The sequence shown here is derived from an EMBL/GenBank/DDBJ whole genome shotgun (WGS) entry which is preliminary data.</text>
</comment>
<accession>A0ABQ8PZX5</accession>
<dbReference type="SUPFAM" id="SSF51735">
    <property type="entry name" value="NAD(P)-binding Rossmann-fold domains"/>
    <property type="match status" value="1"/>
</dbReference>
<dbReference type="Pfam" id="PF13460">
    <property type="entry name" value="NAD_binding_10"/>
    <property type="match status" value="1"/>
</dbReference>
<evidence type="ECO:0000256" key="1">
    <source>
        <dbReference type="ARBA" id="ARBA00038376"/>
    </source>
</evidence>
<evidence type="ECO:0000313" key="4">
    <source>
        <dbReference type="Proteomes" id="UP001163828"/>
    </source>
</evidence>
<organism evidence="3 4">
    <name type="scientific">Lentinula boryana</name>
    <dbReference type="NCBI Taxonomy" id="40481"/>
    <lineage>
        <taxon>Eukaryota</taxon>
        <taxon>Fungi</taxon>
        <taxon>Dikarya</taxon>
        <taxon>Basidiomycota</taxon>
        <taxon>Agaricomycotina</taxon>
        <taxon>Agaricomycetes</taxon>
        <taxon>Agaricomycetidae</taxon>
        <taxon>Agaricales</taxon>
        <taxon>Marasmiineae</taxon>
        <taxon>Omphalotaceae</taxon>
        <taxon>Lentinula</taxon>
    </lineage>
</organism>
<evidence type="ECO:0000259" key="2">
    <source>
        <dbReference type="Pfam" id="PF13460"/>
    </source>
</evidence>
<name>A0ABQ8PZX5_9AGAR</name>
<dbReference type="PANTHER" id="PTHR43355:SF2">
    <property type="entry name" value="FLAVIN REDUCTASE (NADPH)"/>
    <property type="match status" value="1"/>
</dbReference>
<dbReference type="InterPro" id="IPR051606">
    <property type="entry name" value="Polyketide_Oxido-like"/>
</dbReference>
<sequence>MRVLVLGATGPVGISLCREILSSVQDPSLVLFVRSPQKIPNDLSTDSRVTVITGQLTDTESLAKAIEGVDAVCSALGPSVKKGPFHPSGEPLAHAYESVIDVMKKHGVKRLFALGKSYYALHSDYKTDIKFAVLVTGISTFARNAYKDVVAIGEIISKQDDLDWIIVRVPLLSDKPNRDVIGGFIGDGKINTGLTRIGFAVFVVAQLNDNESIWIRKAPMICNP</sequence>
<dbReference type="PANTHER" id="PTHR43355">
    <property type="entry name" value="FLAVIN REDUCTASE (NADPH)"/>
    <property type="match status" value="1"/>
</dbReference>
<proteinExistence type="inferred from homology"/>
<protein>
    <submittedName>
        <fullName evidence="3">NAD-P-binding protein</fullName>
    </submittedName>
</protein>
<comment type="similarity">
    <text evidence="1">Belongs to the avfA family.</text>
</comment>
<evidence type="ECO:0000313" key="3">
    <source>
        <dbReference type="EMBL" id="KAJ3992022.1"/>
    </source>
</evidence>